<sequence length="98" mass="11333">MIFFRLMWHDISNVAQRIGGCRGDFTVFEKRHLIFYFEGEEAPGTWRVSVVQLSCISISADMQSFCSSFSDGLYSITGHEKYYTINGLLISAYLFYVY</sequence>
<accession>A0A4R6INR0</accession>
<proteinExistence type="predicted"/>
<evidence type="ECO:0000313" key="1">
    <source>
        <dbReference type="EMBL" id="TDO23882.1"/>
    </source>
</evidence>
<name>A0A4R6INR0_9SPHI</name>
<keyword evidence="2" id="KW-1185">Reference proteome</keyword>
<dbReference type="EMBL" id="SNWM01000001">
    <property type="protein sequence ID" value="TDO23882.1"/>
    <property type="molecule type" value="Genomic_DNA"/>
</dbReference>
<dbReference type="Proteomes" id="UP000295499">
    <property type="component" value="Unassembled WGS sequence"/>
</dbReference>
<evidence type="ECO:0000313" key="2">
    <source>
        <dbReference type="Proteomes" id="UP000295499"/>
    </source>
</evidence>
<reference evidence="1 2" key="1">
    <citation type="submission" date="2019-03" db="EMBL/GenBank/DDBJ databases">
        <title>Genomic Encyclopedia of Archaeal and Bacterial Type Strains, Phase II (KMG-II): from individual species to whole genera.</title>
        <authorList>
            <person name="Goeker M."/>
        </authorList>
    </citation>
    <scope>NUCLEOTIDE SEQUENCE [LARGE SCALE GENOMIC DNA]</scope>
    <source>
        <strain evidence="1 2">DSM 19034</strain>
    </source>
</reference>
<comment type="caution">
    <text evidence="1">The sequence shown here is derived from an EMBL/GenBank/DDBJ whole genome shotgun (WGS) entry which is preliminary data.</text>
</comment>
<organism evidence="1 2">
    <name type="scientific">Pedobacter duraquae</name>
    <dbReference type="NCBI Taxonomy" id="425511"/>
    <lineage>
        <taxon>Bacteria</taxon>
        <taxon>Pseudomonadati</taxon>
        <taxon>Bacteroidota</taxon>
        <taxon>Sphingobacteriia</taxon>
        <taxon>Sphingobacteriales</taxon>
        <taxon>Sphingobacteriaceae</taxon>
        <taxon>Pedobacter</taxon>
    </lineage>
</organism>
<protein>
    <submittedName>
        <fullName evidence="1">Uncharacterized protein</fullName>
    </submittedName>
</protein>
<gene>
    <name evidence="1" type="ORF">CLV32_0168</name>
</gene>
<dbReference type="AlphaFoldDB" id="A0A4R6INR0"/>